<dbReference type="GO" id="GO:0006412">
    <property type="term" value="P:translation"/>
    <property type="evidence" value="ECO:0007669"/>
    <property type="project" value="UniProtKB-KW"/>
</dbReference>
<keyword evidence="4" id="KW-0820">tRNA-binding</keyword>
<evidence type="ECO:0000256" key="9">
    <source>
        <dbReference type="ARBA" id="ARBA00022917"/>
    </source>
</evidence>
<keyword evidence="8" id="KW-0694">RNA-binding</keyword>
<accession>A0A382VEN4</accession>
<evidence type="ECO:0000256" key="8">
    <source>
        <dbReference type="ARBA" id="ARBA00022884"/>
    </source>
</evidence>
<sequence>MKCKEEELPERVGQLFSEKKILEKKIKELIQTNDSDVDSWIKNSQKIGEYSFVIELINISDVDHLKRSGDKLLSQIDSGVGVLFSSDAHKPSAVIVLTDNLIKQGLDAGNLAKEIGSFMGGGGGGKPHLATAGGRDQAQVQNAIEKTRNLILNKLNT</sequence>
<evidence type="ECO:0000256" key="4">
    <source>
        <dbReference type="ARBA" id="ARBA00022555"/>
    </source>
</evidence>
<evidence type="ECO:0000256" key="10">
    <source>
        <dbReference type="ARBA" id="ARBA00023146"/>
    </source>
</evidence>
<evidence type="ECO:0000256" key="6">
    <source>
        <dbReference type="ARBA" id="ARBA00022741"/>
    </source>
</evidence>
<keyword evidence="5" id="KW-0436">Ligase</keyword>
<evidence type="ECO:0000256" key="3">
    <source>
        <dbReference type="ARBA" id="ARBA00017959"/>
    </source>
</evidence>
<keyword evidence="7" id="KW-0067">ATP-binding</keyword>
<organism evidence="12">
    <name type="scientific">marine metagenome</name>
    <dbReference type="NCBI Taxonomy" id="408172"/>
    <lineage>
        <taxon>unclassified sequences</taxon>
        <taxon>metagenomes</taxon>
        <taxon>ecological metagenomes</taxon>
    </lineage>
</organism>
<evidence type="ECO:0000256" key="5">
    <source>
        <dbReference type="ARBA" id="ARBA00022598"/>
    </source>
</evidence>
<dbReference type="Pfam" id="PF02272">
    <property type="entry name" value="DHHA1"/>
    <property type="match status" value="1"/>
</dbReference>
<evidence type="ECO:0000259" key="11">
    <source>
        <dbReference type="Pfam" id="PF02272"/>
    </source>
</evidence>
<dbReference type="GO" id="GO:0000049">
    <property type="term" value="F:tRNA binding"/>
    <property type="evidence" value="ECO:0007669"/>
    <property type="project" value="UniProtKB-KW"/>
</dbReference>
<evidence type="ECO:0000256" key="2">
    <source>
        <dbReference type="ARBA" id="ARBA00013168"/>
    </source>
</evidence>
<keyword evidence="6" id="KW-0547">Nucleotide-binding</keyword>
<keyword evidence="9" id="KW-0648">Protein biosynthesis</keyword>
<dbReference type="InterPro" id="IPR003156">
    <property type="entry name" value="DHHA1_dom"/>
</dbReference>
<keyword evidence="10" id="KW-0030">Aminoacyl-tRNA synthetase</keyword>
<proteinExistence type="inferred from homology"/>
<dbReference type="Gene3D" id="3.10.310.40">
    <property type="match status" value="1"/>
</dbReference>
<name>A0A382VEN4_9ZZZZ</name>
<evidence type="ECO:0000256" key="7">
    <source>
        <dbReference type="ARBA" id="ARBA00022840"/>
    </source>
</evidence>
<gene>
    <name evidence="12" type="ORF">METZ01_LOCUS397828</name>
</gene>
<comment type="similarity">
    <text evidence="1">Belongs to the class-II aminoacyl-tRNA synthetase family.</text>
</comment>
<reference evidence="12" key="1">
    <citation type="submission" date="2018-05" db="EMBL/GenBank/DDBJ databases">
        <authorList>
            <person name="Lanie J.A."/>
            <person name="Ng W.-L."/>
            <person name="Kazmierczak K.M."/>
            <person name="Andrzejewski T.M."/>
            <person name="Davidsen T.M."/>
            <person name="Wayne K.J."/>
            <person name="Tettelin H."/>
            <person name="Glass J.I."/>
            <person name="Rusch D."/>
            <person name="Podicherti R."/>
            <person name="Tsui H.-C.T."/>
            <person name="Winkler M.E."/>
        </authorList>
    </citation>
    <scope>NUCLEOTIDE SEQUENCE</scope>
</reference>
<dbReference type="EC" id="6.1.1.7" evidence="2"/>
<evidence type="ECO:0000313" key="12">
    <source>
        <dbReference type="EMBL" id="SVD44974.1"/>
    </source>
</evidence>
<dbReference type="FunFam" id="3.10.310.40:FF:000001">
    <property type="entry name" value="Alanine--tRNA ligase"/>
    <property type="match status" value="1"/>
</dbReference>
<protein>
    <recommendedName>
        <fullName evidence="3">Alanine--tRNA ligase</fullName>
        <ecNumber evidence="2">6.1.1.7</ecNumber>
    </recommendedName>
</protein>
<evidence type="ECO:0000256" key="1">
    <source>
        <dbReference type="ARBA" id="ARBA00008226"/>
    </source>
</evidence>
<dbReference type="EMBL" id="UINC01151395">
    <property type="protein sequence ID" value="SVD44974.1"/>
    <property type="molecule type" value="Genomic_DNA"/>
</dbReference>
<dbReference type="GO" id="GO:0005524">
    <property type="term" value="F:ATP binding"/>
    <property type="evidence" value="ECO:0007669"/>
    <property type="project" value="UniProtKB-KW"/>
</dbReference>
<dbReference type="GO" id="GO:0004813">
    <property type="term" value="F:alanine-tRNA ligase activity"/>
    <property type="evidence" value="ECO:0007669"/>
    <property type="project" value="UniProtKB-EC"/>
</dbReference>
<dbReference type="AlphaFoldDB" id="A0A382VEN4"/>
<feature type="domain" description="DHHA1" evidence="11">
    <location>
        <begin position="61"/>
        <end position="150"/>
    </location>
</feature>